<dbReference type="GO" id="GO:0003729">
    <property type="term" value="F:mRNA binding"/>
    <property type="evidence" value="ECO:0007669"/>
    <property type="project" value="TreeGrafter"/>
</dbReference>
<dbReference type="PANTHER" id="PTHR11208">
    <property type="entry name" value="RNA-BINDING PROTEIN RELATED"/>
    <property type="match status" value="1"/>
</dbReference>
<feature type="domain" description="KHDC4/BBP-like KH-domain type I" evidence="3">
    <location>
        <begin position="185"/>
        <end position="267"/>
    </location>
</feature>
<dbReference type="InterPro" id="IPR055256">
    <property type="entry name" value="KH_1_KHDC4/BBP-like"/>
</dbReference>
<feature type="compositionally biased region" description="Pro residues" evidence="2">
    <location>
        <begin position="557"/>
        <end position="574"/>
    </location>
</feature>
<feature type="compositionally biased region" description="Pro residues" evidence="2">
    <location>
        <begin position="464"/>
        <end position="477"/>
    </location>
</feature>
<keyword evidence="1" id="KW-0694">RNA-binding</keyword>
<dbReference type="InterPro" id="IPR047086">
    <property type="entry name" value="SF1-HH_sf"/>
</dbReference>
<comment type="caution">
    <text evidence="4">The sequence shown here is derived from an EMBL/GenBank/DDBJ whole genome shotgun (WGS) entry which is preliminary data.</text>
</comment>
<feature type="compositionally biased region" description="Pro residues" evidence="2">
    <location>
        <begin position="355"/>
        <end position="364"/>
    </location>
</feature>
<dbReference type="InterPro" id="IPR036612">
    <property type="entry name" value="KH_dom_type_1_sf"/>
</dbReference>
<feature type="region of interest" description="Disordered" evidence="2">
    <location>
        <begin position="1"/>
        <end position="28"/>
    </location>
</feature>
<keyword evidence="5" id="KW-1185">Reference proteome</keyword>
<dbReference type="AlphaFoldDB" id="A0AAV9B8X3"/>
<reference evidence="4" key="2">
    <citation type="submission" date="2023-06" db="EMBL/GenBank/DDBJ databases">
        <authorList>
            <person name="Ma L."/>
            <person name="Liu K.-W."/>
            <person name="Li Z."/>
            <person name="Hsiao Y.-Y."/>
            <person name="Qi Y."/>
            <person name="Fu T."/>
            <person name="Tang G."/>
            <person name="Zhang D."/>
            <person name="Sun W.-H."/>
            <person name="Liu D.-K."/>
            <person name="Li Y."/>
            <person name="Chen G.-Z."/>
            <person name="Liu X.-D."/>
            <person name="Liao X.-Y."/>
            <person name="Jiang Y.-T."/>
            <person name="Yu X."/>
            <person name="Hao Y."/>
            <person name="Huang J."/>
            <person name="Zhao X.-W."/>
            <person name="Ke S."/>
            <person name="Chen Y.-Y."/>
            <person name="Wu W.-L."/>
            <person name="Hsu J.-L."/>
            <person name="Lin Y.-F."/>
            <person name="Huang M.-D."/>
            <person name="Li C.-Y."/>
            <person name="Huang L."/>
            <person name="Wang Z.-W."/>
            <person name="Zhao X."/>
            <person name="Zhong W.-Y."/>
            <person name="Peng D.-H."/>
            <person name="Ahmad S."/>
            <person name="Lan S."/>
            <person name="Zhang J.-S."/>
            <person name="Tsai W.-C."/>
            <person name="Van De Peer Y."/>
            <person name="Liu Z.-J."/>
        </authorList>
    </citation>
    <scope>NUCLEOTIDE SEQUENCE</scope>
    <source>
        <strain evidence="4">SCP</strain>
        <tissue evidence="4">Leaves</tissue>
    </source>
</reference>
<dbReference type="InterPro" id="IPR045071">
    <property type="entry name" value="BBP-like"/>
</dbReference>
<feature type="region of interest" description="Disordered" evidence="2">
    <location>
        <begin position="119"/>
        <end position="138"/>
    </location>
</feature>
<protein>
    <recommendedName>
        <fullName evidence="3">KHDC4/BBP-like KH-domain type I domain-containing protein</fullName>
    </recommendedName>
</protein>
<name>A0AAV9B8X3_ACOGR</name>
<feature type="compositionally biased region" description="Polar residues" evidence="2">
    <location>
        <begin position="524"/>
        <end position="535"/>
    </location>
</feature>
<dbReference type="PRINTS" id="PR01217">
    <property type="entry name" value="PRICHEXTENSN"/>
</dbReference>
<feature type="compositionally biased region" description="Basic and acidic residues" evidence="2">
    <location>
        <begin position="121"/>
        <end position="130"/>
    </location>
</feature>
<feature type="compositionally biased region" description="Polar residues" evidence="2">
    <location>
        <begin position="367"/>
        <end position="376"/>
    </location>
</feature>
<dbReference type="EMBL" id="JAUJYN010000004">
    <property type="protein sequence ID" value="KAK1272691.1"/>
    <property type="molecule type" value="Genomic_DNA"/>
</dbReference>
<feature type="compositionally biased region" description="Polar residues" evidence="2">
    <location>
        <begin position="486"/>
        <end position="495"/>
    </location>
</feature>
<dbReference type="GO" id="GO:0048024">
    <property type="term" value="P:regulation of mRNA splicing, via spliceosome"/>
    <property type="evidence" value="ECO:0007669"/>
    <property type="project" value="TreeGrafter"/>
</dbReference>
<feature type="compositionally biased region" description="Pro residues" evidence="2">
    <location>
        <begin position="377"/>
        <end position="390"/>
    </location>
</feature>
<dbReference type="Gene3D" id="3.30.1370.10">
    <property type="entry name" value="K Homology domain, type 1"/>
    <property type="match status" value="1"/>
</dbReference>
<sequence>MSAKVESPSAAEPRRAQPGGGGAATGPKVSMFGAKSGFVIRKNKLSGSLVPITRGGDREVDAAGALKDDRTKRVERKTKWGVDLTQDPAVRRARALVYQARVEQITKLLNTGALELGEDQESAKQDKNHDSASQIGDTERHKAELLELEKQEAIGEILRLNPSYKAPPDYKPLLKEAKVPIPIKAYPGCNFIGLILGSESSAQKRLENETGTKIRVYGIKAGTKEKREITQLDSEESQGAFEDIYVNISADTFEKVDAAVALIELLVTPVSGNPAVASVTTAPILGENQNQAVPSGHIIPDSSLNQGLLQPMIIPPPSGPPQVLHRPYPFPWFSHGSPQSPMRPQSLLAPLSGYAPPPISPMPNNPTHFSPSNTYNTPPPQFGPGPPPSPGYGQPPRNPSAVPSGPLQPPVQAFQTRPTNQAGPPQNQPLPGPPFSSTYPMMRGPHPGPPMTTGHIQGSRPSSVPQPSPIAVPPPAGSMPGWSGAPQYTQPQQMRPVNAMQVIPPPVPHHFSANPVPQAAMVGSPTTTVRHSSAPTLAPPVGSSALGAGTLHAFAPGPSPPIVPSIPSPQPPVSVRPTQAGPVNVTPLVAPRPPHPSSRDFTFRPLLSGSPTAPPPQPNNTAPPPVPRPMLPPSPSFRPAMQTPGPPRGPFPNNQMVVQMPTPRGPVAPPMGPPRPYLVPVPVSVRPVNFSPNVGPGSISLAGYGSGRPGLSPAGGNQIYDPFSPSSASLVPPKTG</sequence>
<feature type="region of interest" description="Disordered" evidence="2">
    <location>
        <begin position="697"/>
        <end position="736"/>
    </location>
</feature>
<dbReference type="SUPFAM" id="SSF54791">
    <property type="entry name" value="Eukaryotic type KH-domain (KH-domain type I)"/>
    <property type="match status" value="1"/>
</dbReference>
<feature type="region of interest" description="Disordered" evidence="2">
    <location>
        <begin position="336"/>
        <end position="671"/>
    </location>
</feature>
<evidence type="ECO:0000313" key="5">
    <source>
        <dbReference type="Proteomes" id="UP001179952"/>
    </source>
</evidence>
<dbReference type="PANTHER" id="PTHR11208:SF98">
    <property type="entry name" value="RNA-BINDING KH DOMAIN-CONTAINING PROTEIN"/>
    <property type="match status" value="1"/>
</dbReference>
<evidence type="ECO:0000256" key="2">
    <source>
        <dbReference type="SAM" id="MobiDB-lite"/>
    </source>
</evidence>
<accession>A0AAV9B8X3</accession>
<evidence type="ECO:0000256" key="1">
    <source>
        <dbReference type="ARBA" id="ARBA00022884"/>
    </source>
</evidence>
<evidence type="ECO:0000313" key="4">
    <source>
        <dbReference type="EMBL" id="KAK1272691.1"/>
    </source>
</evidence>
<feature type="compositionally biased region" description="Pro residues" evidence="2">
    <location>
        <begin position="612"/>
        <end position="636"/>
    </location>
</feature>
<reference evidence="4" key="1">
    <citation type="journal article" date="2023" name="Nat. Commun.">
        <title>Diploid and tetraploid genomes of Acorus and the evolution of monocots.</title>
        <authorList>
            <person name="Ma L."/>
            <person name="Liu K.W."/>
            <person name="Li Z."/>
            <person name="Hsiao Y.Y."/>
            <person name="Qi Y."/>
            <person name="Fu T."/>
            <person name="Tang G.D."/>
            <person name="Zhang D."/>
            <person name="Sun W.H."/>
            <person name="Liu D.K."/>
            <person name="Li Y."/>
            <person name="Chen G.Z."/>
            <person name="Liu X.D."/>
            <person name="Liao X.Y."/>
            <person name="Jiang Y.T."/>
            <person name="Yu X."/>
            <person name="Hao Y."/>
            <person name="Huang J."/>
            <person name="Zhao X.W."/>
            <person name="Ke S."/>
            <person name="Chen Y.Y."/>
            <person name="Wu W.L."/>
            <person name="Hsu J.L."/>
            <person name="Lin Y.F."/>
            <person name="Huang M.D."/>
            <person name="Li C.Y."/>
            <person name="Huang L."/>
            <person name="Wang Z.W."/>
            <person name="Zhao X."/>
            <person name="Zhong W.Y."/>
            <person name="Peng D.H."/>
            <person name="Ahmad S."/>
            <person name="Lan S."/>
            <person name="Zhang J.S."/>
            <person name="Tsai W.C."/>
            <person name="Van de Peer Y."/>
            <person name="Liu Z.J."/>
        </authorList>
    </citation>
    <scope>NUCLEOTIDE SEQUENCE</scope>
    <source>
        <strain evidence="4">SCP</strain>
    </source>
</reference>
<dbReference type="GO" id="GO:0005634">
    <property type="term" value="C:nucleus"/>
    <property type="evidence" value="ECO:0007669"/>
    <property type="project" value="TreeGrafter"/>
</dbReference>
<feature type="compositionally biased region" description="Low complexity" evidence="2">
    <location>
        <begin position="440"/>
        <end position="463"/>
    </location>
</feature>
<gene>
    <name evidence="4" type="ORF">QJS04_geneDACA019151</name>
</gene>
<proteinExistence type="predicted"/>
<dbReference type="Gene3D" id="6.10.140.1790">
    <property type="match status" value="1"/>
</dbReference>
<organism evidence="4 5">
    <name type="scientific">Acorus gramineus</name>
    <name type="common">Dwarf sweet flag</name>
    <dbReference type="NCBI Taxonomy" id="55184"/>
    <lineage>
        <taxon>Eukaryota</taxon>
        <taxon>Viridiplantae</taxon>
        <taxon>Streptophyta</taxon>
        <taxon>Embryophyta</taxon>
        <taxon>Tracheophyta</taxon>
        <taxon>Spermatophyta</taxon>
        <taxon>Magnoliopsida</taxon>
        <taxon>Liliopsida</taxon>
        <taxon>Acoraceae</taxon>
        <taxon>Acorus</taxon>
    </lineage>
</organism>
<evidence type="ECO:0000259" key="3">
    <source>
        <dbReference type="Pfam" id="PF22675"/>
    </source>
</evidence>
<dbReference type="Pfam" id="PF22675">
    <property type="entry name" value="KH-I_KHDC4-BBP"/>
    <property type="match status" value="1"/>
</dbReference>
<dbReference type="Proteomes" id="UP001179952">
    <property type="component" value="Unassembled WGS sequence"/>
</dbReference>